<dbReference type="Pfam" id="PF04239">
    <property type="entry name" value="DUF421"/>
    <property type="match status" value="1"/>
</dbReference>
<organism evidence="9 10">
    <name type="scientific">Larkinella terrae</name>
    <dbReference type="NCBI Taxonomy" id="2025311"/>
    <lineage>
        <taxon>Bacteria</taxon>
        <taxon>Pseudomonadati</taxon>
        <taxon>Bacteroidota</taxon>
        <taxon>Cytophagia</taxon>
        <taxon>Cytophagales</taxon>
        <taxon>Spirosomataceae</taxon>
        <taxon>Larkinella</taxon>
    </lineage>
</organism>
<protein>
    <submittedName>
        <fullName evidence="9">DUF421 domain-containing protein</fullName>
    </submittedName>
</protein>
<reference evidence="9 10" key="1">
    <citation type="journal article" date="2018" name="Antonie Van Leeuwenhoek">
        <title>Larkinella terrae sp. nov., isolated from soil on Jeju Island, South Korea.</title>
        <authorList>
            <person name="Ten L.N."/>
            <person name="Jeon J."/>
            <person name="Park S.J."/>
            <person name="Park S."/>
            <person name="Lee S.Y."/>
            <person name="Kim M.K."/>
            <person name="Jung H.Y."/>
        </authorList>
    </citation>
    <scope>NUCLEOTIDE SEQUENCE [LARGE SCALE GENOMIC DNA]</scope>
    <source>
        <strain evidence="9 10">KCTC 52001</strain>
    </source>
</reference>
<dbReference type="EMBL" id="WJXZ01000005">
    <property type="protein sequence ID" value="MRS61645.1"/>
    <property type="molecule type" value="Genomic_DNA"/>
</dbReference>
<keyword evidence="6 7" id="KW-0472">Membrane</keyword>
<evidence type="ECO:0000313" key="9">
    <source>
        <dbReference type="EMBL" id="MRS61645.1"/>
    </source>
</evidence>
<accession>A0A7K0EIR5</accession>
<sequence length="156" mass="17592">MGCRAFVVFFVALFFNRIAGKRAFGMHAPFDNVILLLLGAILSRAVVGASPFVSTLTACLVLVLLHRLLGWVSCRSHRLEALIKGEKIVLFRNGTWLHQNMRREYITEEDLLEEVRIKANIDAVTTIKEAHLERNGQISVIKQTDSHPSWLKLAIV</sequence>
<feature type="transmembrane region" description="Helical" evidence="7">
    <location>
        <begin position="36"/>
        <end position="65"/>
    </location>
</feature>
<dbReference type="GO" id="GO:0005886">
    <property type="term" value="C:plasma membrane"/>
    <property type="evidence" value="ECO:0007669"/>
    <property type="project" value="UniProtKB-SubCell"/>
</dbReference>
<evidence type="ECO:0000313" key="10">
    <source>
        <dbReference type="Proteomes" id="UP000441754"/>
    </source>
</evidence>
<evidence type="ECO:0000256" key="4">
    <source>
        <dbReference type="ARBA" id="ARBA00022692"/>
    </source>
</evidence>
<evidence type="ECO:0000256" key="2">
    <source>
        <dbReference type="ARBA" id="ARBA00006448"/>
    </source>
</evidence>
<gene>
    <name evidence="9" type="ORF">GJJ30_10130</name>
</gene>
<keyword evidence="3" id="KW-1003">Cell membrane</keyword>
<dbReference type="AlphaFoldDB" id="A0A7K0EIR5"/>
<keyword evidence="5 7" id="KW-1133">Transmembrane helix</keyword>
<name>A0A7K0EIR5_9BACT</name>
<comment type="subcellular location">
    <subcellularLocation>
        <location evidence="1">Cell membrane</location>
        <topology evidence="1">Multi-pass membrane protein</topology>
    </subcellularLocation>
</comment>
<keyword evidence="4 7" id="KW-0812">Transmembrane</keyword>
<dbReference type="PANTHER" id="PTHR34582">
    <property type="entry name" value="UPF0702 TRANSMEMBRANE PROTEIN YCAP"/>
    <property type="match status" value="1"/>
</dbReference>
<dbReference type="PANTHER" id="PTHR34582:SF6">
    <property type="entry name" value="UPF0702 TRANSMEMBRANE PROTEIN YCAP"/>
    <property type="match status" value="1"/>
</dbReference>
<dbReference type="Gene3D" id="3.30.240.20">
    <property type="entry name" value="bsu07140 like domains"/>
    <property type="match status" value="1"/>
</dbReference>
<keyword evidence="10" id="KW-1185">Reference proteome</keyword>
<comment type="caution">
    <text evidence="9">The sequence shown here is derived from an EMBL/GenBank/DDBJ whole genome shotgun (WGS) entry which is preliminary data.</text>
</comment>
<evidence type="ECO:0000256" key="7">
    <source>
        <dbReference type="SAM" id="Phobius"/>
    </source>
</evidence>
<feature type="domain" description="YetF C-terminal" evidence="8">
    <location>
        <begin position="75"/>
        <end position="147"/>
    </location>
</feature>
<proteinExistence type="inferred from homology"/>
<dbReference type="Proteomes" id="UP000441754">
    <property type="component" value="Unassembled WGS sequence"/>
</dbReference>
<dbReference type="OrthoDB" id="9793799at2"/>
<dbReference type="InterPro" id="IPR023090">
    <property type="entry name" value="UPF0702_alpha/beta_dom_sf"/>
</dbReference>
<evidence type="ECO:0000256" key="6">
    <source>
        <dbReference type="ARBA" id="ARBA00023136"/>
    </source>
</evidence>
<dbReference type="InterPro" id="IPR007353">
    <property type="entry name" value="DUF421"/>
</dbReference>
<evidence type="ECO:0000256" key="3">
    <source>
        <dbReference type="ARBA" id="ARBA00022475"/>
    </source>
</evidence>
<evidence type="ECO:0000256" key="5">
    <source>
        <dbReference type="ARBA" id="ARBA00022989"/>
    </source>
</evidence>
<comment type="similarity">
    <text evidence="2">Belongs to the UPF0702 family.</text>
</comment>
<evidence type="ECO:0000256" key="1">
    <source>
        <dbReference type="ARBA" id="ARBA00004651"/>
    </source>
</evidence>
<evidence type="ECO:0000259" key="8">
    <source>
        <dbReference type="Pfam" id="PF04239"/>
    </source>
</evidence>